<dbReference type="InterPro" id="IPR036638">
    <property type="entry name" value="HLH_DNA-bd_sf"/>
</dbReference>
<sequence length="57" mass="6647">MKEVLIEEIERKREELFEVTKHVGLTSQIALKYSQELDILLNEYGNILSNDVEPTIN</sequence>
<dbReference type="InterPro" id="IPR018540">
    <property type="entry name" value="Spo0E-like"/>
</dbReference>
<accession>A0ABW4KGJ0</accession>
<dbReference type="InterPro" id="IPR037208">
    <property type="entry name" value="Spo0E-like_sf"/>
</dbReference>
<reference evidence="2" key="1">
    <citation type="journal article" date="2019" name="Int. J. Syst. Evol. Microbiol.">
        <title>The Global Catalogue of Microorganisms (GCM) 10K type strain sequencing project: providing services to taxonomists for standard genome sequencing and annotation.</title>
        <authorList>
            <consortium name="The Broad Institute Genomics Platform"/>
            <consortium name="The Broad Institute Genome Sequencing Center for Infectious Disease"/>
            <person name="Wu L."/>
            <person name="Ma J."/>
        </authorList>
    </citation>
    <scope>NUCLEOTIDE SEQUENCE [LARGE SCALE GENOMIC DNA]</scope>
    <source>
        <strain evidence="2">CGMCC 1.12295</strain>
    </source>
</reference>
<name>A0ABW4KGJ0_9BACI</name>
<keyword evidence="2" id="KW-1185">Reference proteome</keyword>
<comment type="caution">
    <text evidence="1">The sequence shown here is derived from an EMBL/GenBank/DDBJ whole genome shotgun (WGS) entry which is preliminary data.</text>
</comment>
<evidence type="ECO:0000313" key="1">
    <source>
        <dbReference type="EMBL" id="MFD1705280.1"/>
    </source>
</evidence>
<evidence type="ECO:0000313" key="2">
    <source>
        <dbReference type="Proteomes" id="UP001597301"/>
    </source>
</evidence>
<organism evidence="1 2">
    <name type="scientific">Siminovitchia sediminis</name>
    <dbReference type="NCBI Taxonomy" id="1274353"/>
    <lineage>
        <taxon>Bacteria</taxon>
        <taxon>Bacillati</taxon>
        <taxon>Bacillota</taxon>
        <taxon>Bacilli</taxon>
        <taxon>Bacillales</taxon>
        <taxon>Bacillaceae</taxon>
        <taxon>Siminovitchia</taxon>
    </lineage>
</organism>
<dbReference type="EMBL" id="JBHUEO010000002">
    <property type="protein sequence ID" value="MFD1705280.1"/>
    <property type="molecule type" value="Genomic_DNA"/>
</dbReference>
<dbReference type="SUPFAM" id="SSF140500">
    <property type="entry name" value="BAS1536-like"/>
    <property type="match status" value="1"/>
</dbReference>
<dbReference type="RefSeq" id="WP_380771561.1">
    <property type="nucleotide sequence ID" value="NZ_JBHUEO010000002.1"/>
</dbReference>
<dbReference type="Pfam" id="PF09388">
    <property type="entry name" value="SpoOE-like"/>
    <property type="match status" value="1"/>
</dbReference>
<dbReference type="Gene3D" id="4.10.280.10">
    <property type="entry name" value="Helix-loop-helix DNA-binding domain"/>
    <property type="match status" value="1"/>
</dbReference>
<protein>
    <submittedName>
        <fullName evidence="1">Aspartyl-phosphate phosphatase Spo0E family protein</fullName>
    </submittedName>
</protein>
<gene>
    <name evidence="1" type="ORF">ACFSCZ_00770</name>
</gene>
<proteinExistence type="predicted"/>
<dbReference type="Proteomes" id="UP001597301">
    <property type="component" value="Unassembled WGS sequence"/>
</dbReference>